<organism evidence="2 3">
    <name type="scientific">Luteimicrobium album</name>
    <dbReference type="NCBI Taxonomy" id="1054550"/>
    <lineage>
        <taxon>Bacteria</taxon>
        <taxon>Bacillati</taxon>
        <taxon>Actinomycetota</taxon>
        <taxon>Actinomycetes</taxon>
        <taxon>Micrococcales</taxon>
        <taxon>Luteimicrobium</taxon>
    </lineage>
</organism>
<keyword evidence="1" id="KW-0812">Transmembrane</keyword>
<keyword evidence="1" id="KW-1133">Transmembrane helix</keyword>
<dbReference type="EMBL" id="BSUK01000001">
    <property type="protein sequence ID" value="GMA23939.1"/>
    <property type="molecule type" value="Genomic_DNA"/>
</dbReference>
<feature type="transmembrane region" description="Helical" evidence="1">
    <location>
        <begin position="60"/>
        <end position="79"/>
    </location>
</feature>
<feature type="transmembrane region" description="Helical" evidence="1">
    <location>
        <begin position="135"/>
        <end position="158"/>
    </location>
</feature>
<keyword evidence="1" id="KW-0472">Membrane</keyword>
<feature type="transmembrane region" description="Helical" evidence="1">
    <location>
        <begin position="164"/>
        <end position="184"/>
    </location>
</feature>
<reference evidence="3" key="1">
    <citation type="journal article" date="2019" name="Int. J. Syst. Evol. Microbiol.">
        <title>The Global Catalogue of Microorganisms (GCM) 10K type strain sequencing project: providing services to taxonomists for standard genome sequencing and annotation.</title>
        <authorList>
            <consortium name="The Broad Institute Genomics Platform"/>
            <consortium name="The Broad Institute Genome Sequencing Center for Infectious Disease"/>
            <person name="Wu L."/>
            <person name="Ma J."/>
        </authorList>
    </citation>
    <scope>NUCLEOTIDE SEQUENCE [LARGE SCALE GENOMIC DNA]</scope>
    <source>
        <strain evidence="3">NBRC 106348</strain>
    </source>
</reference>
<keyword evidence="3" id="KW-1185">Reference proteome</keyword>
<gene>
    <name evidence="2" type="ORF">GCM10025864_16980</name>
</gene>
<proteinExistence type="predicted"/>
<feature type="transmembrane region" description="Helical" evidence="1">
    <location>
        <begin position="211"/>
        <end position="232"/>
    </location>
</feature>
<evidence type="ECO:0000313" key="3">
    <source>
        <dbReference type="Proteomes" id="UP001157091"/>
    </source>
</evidence>
<comment type="caution">
    <text evidence="2">The sequence shown here is derived from an EMBL/GenBank/DDBJ whole genome shotgun (WGS) entry which is preliminary data.</text>
</comment>
<feature type="transmembrane region" description="Helical" evidence="1">
    <location>
        <begin position="238"/>
        <end position="255"/>
    </location>
</feature>
<accession>A0ABQ6I1V9</accession>
<evidence type="ECO:0000256" key="1">
    <source>
        <dbReference type="SAM" id="Phobius"/>
    </source>
</evidence>
<dbReference type="Proteomes" id="UP001157091">
    <property type="component" value="Unassembled WGS sequence"/>
</dbReference>
<protein>
    <submittedName>
        <fullName evidence="2">Uncharacterized protein</fullName>
    </submittedName>
</protein>
<evidence type="ECO:0000313" key="2">
    <source>
        <dbReference type="EMBL" id="GMA23939.1"/>
    </source>
</evidence>
<name>A0ABQ6I1V9_9MICO</name>
<sequence>MAVFALLLTAVLMVVLATVVGRARRVTARDVAWLAGSAAVPDDEARVYRLYLARHRTRRVLGGLAGVGFAVVVGVRWYGTVRAGVGGASPLADVLFCALAGTVVGALSAETYRLRRLVGPAVASLAPRSPGPRGGLVRTAWAVAGAAVAVGLGCAVATGRLGALLMAVATALLVGVAAFTLRAVRRRRRVVDDPRAAAVDARLRAFAGETVAWLALAAAALGAGWTCAFLPWSGGPAWVGPALAVGSLAVTGWALHRASPRPPRSFVAGGAWAGVVGPEAVPS</sequence>
<dbReference type="RefSeq" id="WP_284292840.1">
    <property type="nucleotide sequence ID" value="NZ_BSUK01000001.1"/>
</dbReference>
<feature type="transmembrane region" description="Helical" evidence="1">
    <location>
        <begin position="91"/>
        <end position="114"/>
    </location>
</feature>